<dbReference type="Pfam" id="PF08241">
    <property type="entry name" value="Methyltransf_11"/>
    <property type="match status" value="1"/>
</dbReference>
<evidence type="ECO:0000256" key="2">
    <source>
        <dbReference type="ARBA" id="ARBA00022603"/>
    </source>
</evidence>
<comment type="pathway">
    <text evidence="5">Phospholipid metabolism.</text>
</comment>
<gene>
    <name evidence="7" type="ORF">N7Z68_09775</name>
</gene>
<sequence>MYMDALAKLGVGGAHPGGLSLTKNLIQKEKILTHSRVLDIGCGTGQTSAYFYKQFRCHVTACDIHHLMVEKANERFKQLELPIQAIIANAESLPFPDQYFDFIISESVTAFTDIEQSLKEFRRVLKKGGKLLAIEMTHDGTLSTKDLKKVKEFYQLKKVMTKEDWEKALKDVQFSAIQIDRFKMDESNAKNTTDFQPSPLIDEEVHHIFLEHEKLMIFHQSSIFPSIIKAEK</sequence>
<dbReference type="Proteomes" id="UP001148125">
    <property type="component" value="Unassembled WGS sequence"/>
</dbReference>
<dbReference type="PANTHER" id="PTHR44307:SF2">
    <property type="entry name" value="PHOSPHOETHANOLAMINE METHYLTRANSFERASE ISOFORM X1"/>
    <property type="match status" value="1"/>
</dbReference>
<dbReference type="EMBL" id="JAOTPO010000005">
    <property type="protein sequence ID" value="MDE5413676.1"/>
    <property type="molecule type" value="Genomic_DNA"/>
</dbReference>
<proteinExistence type="predicted"/>
<comment type="pathway">
    <text evidence="1">Lipid metabolism.</text>
</comment>
<keyword evidence="8" id="KW-1185">Reference proteome</keyword>
<dbReference type="PANTHER" id="PTHR44307">
    <property type="entry name" value="PHOSPHOETHANOLAMINE METHYLTRANSFERASE"/>
    <property type="match status" value="1"/>
</dbReference>
<dbReference type="PROSITE" id="PS01184">
    <property type="entry name" value="UBIE_2"/>
    <property type="match status" value="1"/>
</dbReference>
<keyword evidence="4" id="KW-0949">S-adenosyl-L-methionine</keyword>
<keyword evidence="2 7" id="KW-0489">Methyltransferase</keyword>
<name>A0ABT5VDZ1_9BACI</name>
<evidence type="ECO:0000259" key="6">
    <source>
        <dbReference type="Pfam" id="PF08241"/>
    </source>
</evidence>
<evidence type="ECO:0000313" key="7">
    <source>
        <dbReference type="EMBL" id="MDE5413676.1"/>
    </source>
</evidence>
<keyword evidence="3" id="KW-0808">Transferase</keyword>
<accession>A0ABT5VDZ1</accession>
<dbReference type="Gene3D" id="3.40.50.150">
    <property type="entry name" value="Vaccinia Virus protein VP39"/>
    <property type="match status" value="1"/>
</dbReference>
<dbReference type="CDD" id="cd02440">
    <property type="entry name" value="AdoMet_MTases"/>
    <property type="match status" value="1"/>
</dbReference>
<comment type="caution">
    <text evidence="7">The sequence shown here is derived from an EMBL/GenBank/DDBJ whole genome shotgun (WGS) entry which is preliminary data.</text>
</comment>
<evidence type="ECO:0000313" key="8">
    <source>
        <dbReference type="Proteomes" id="UP001148125"/>
    </source>
</evidence>
<protein>
    <submittedName>
        <fullName evidence="7">Methyltransferase domain-containing protein</fullName>
    </submittedName>
</protein>
<organism evidence="7 8">
    <name type="scientific">Alkalihalobacterium chitinilyticum</name>
    <dbReference type="NCBI Taxonomy" id="2980103"/>
    <lineage>
        <taxon>Bacteria</taxon>
        <taxon>Bacillati</taxon>
        <taxon>Bacillota</taxon>
        <taxon>Bacilli</taxon>
        <taxon>Bacillales</taxon>
        <taxon>Bacillaceae</taxon>
        <taxon>Alkalihalobacterium</taxon>
    </lineage>
</organism>
<dbReference type="GO" id="GO:0008168">
    <property type="term" value="F:methyltransferase activity"/>
    <property type="evidence" value="ECO:0007669"/>
    <property type="project" value="UniProtKB-KW"/>
</dbReference>
<evidence type="ECO:0000256" key="3">
    <source>
        <dbReference type="ARBA" id="ARBA00022679"/>
    </source>
</evidence>
<dbReference type="GO" id="GO:0032259">
    <property type="term" value="P:methylation"/>
    <property type="evidence" value="ECO:0007669"/>
    <property type="project" value="UniProtKB-KW"/>
</dbReference>
<dbReference type="InterPro" id="IPR013216">
    <property type="entry name" value="Methyltransf_11"/>
</dbReference>
<evidence type="ECO:0000256" key="4">
    <source>
        <dbReference type="ARBA" id="ARBA00022691"/>
    </source>
</evidence>
<evidence type="ECO:0000256" key="1">
    <source>
        <dbReference type="ARBA" id="ARBA00005189"/>
    </source>
</evidence>
<evidence type="ECO:0000256" key="5">
    <source>
        <dbReference type="ARBA" id="ARBA00025707"/>
    </source>
</evidence>
<dbReference type="SUPFAM" id="SSF53335">
    <property type="entry name" value="S-adenosyl-L-methionine-dependent methyltransferases"/>
    <property type="match status" value="1"/>
</dbReference>
<feature type="domain" description="Methyltransferase type 11" evidence="6">
    <location>
        <begin position="38"/>
        <end position="132"/>
    </location>
</feature>
<dbReference type="InterPro" id="IPR023576">
    <property type="entry name" value="UbiE/COQ5_MeTrFase_CS"/>
</dbReference>
<dbReference type="InterPro" id="IPR029063">
    <property type="entry name" value="SAM-dependent_MTases_sf"/>
</dbReference>
<reference evidence="7" key="1">
    <citation type="submission" date="2024-05" db="EMBL/GenBank/DDBJ databases">
        <title>Alkalihalobacillus sp. strain MEB203 novel alkaliphilic bacterium from Lonar Lake, India.</title>
        <authorList>
            <person name="Joshi A."/>
            <person name="Thite S."/>
            <person name="Mengade P."/>
        </authorList>
    </citation>
    <scope>NUCLEOTIDE SEQUENCE</scope>
    <source>
        <strain evidence="7">MEB 203</strain>
    </source>
</reference>
<dbReference type="RefSeq" id="WP_275118291.1">
    <property type="nucleotide sequence ID" value="NZ_JAOTPO010000005.1"/>
</dbReference>